<dbReference type="PROSITE" id="PS51194">
    <property type="entry name" value="HELICASE_CTER"/>
    <property type="match status" value="1"/>
</dbReference>
<evidence type="ECO:0000256" key="4">
    <source>
        <dbReference type="ARBA" id="ARBA00023125"/>
    </source>
</evidence>
<dbReference type="InterPro" id="IPR027417">
    <property type="entry name" value="P-loop_NTPase"/>
</dbReference>
<name>Q9YCA1_AERPE</name>
<dbReference type="EC" id="5.6.2.4" evidence="7"/>
<evidence type="ECO:0000256" key="7">
    <source>
        <dbReference type="ARBA" id="ARBA00034808"/>
    </source>
</evidence>
<dbReference type="STRING" id="272557.APE_1353.1"/>
<dbReference type="GeneID" id="1445958"/>
<reference evidence="10 11" key="1">
    <citation type="journal article" date="1999" name="DNA Res.">
        <title>Complete genome sequence of an aerobic hyper-thermophilic crenarchaeon, Aeropyrum pernix K1.</title>
        <authorList>
            <person name="Kawarabayasi Y."/>
            <person name="Hino Y."/>
            <person name="Horikawa H."/>
            <person name="Yamazaki S."/>
            <person name="Haikawa Y."/>
            <person name="Jin-no K."/>
            <person name="Takahashi M."/>
            <person name="Sekine M."/>
            <person name="Baba S."/>
            <person name="Ankai A."/>
            <person name="Kosugi H."/>
            <person name="Hosoyama A."/>
            <person name="Fukui S."/>
            <person name="Nagai Y."/>
            <person name="Nishijima K."/>
            <person name="Nakazawa H."/>
            <person name="Takamiya M."/>
            <person name="Masuda S."/>
            <person name="Funahashi T."/>
            <person name="Tanaka T."/>
            <person name="Kudoh Y."/>
            <person name="Yamazaki J."/>
            <person name="Kushida N."/>
            <person name="Oguchi A."/>
            <person name="Aoki K."/>
            <person name="Kubota K."/>
            <person name="Nakamura Y."/>
            <person name="Nomura N."/>
            <person name="Sako Y."/>
            <person name="Kikuchi H."/>
        </authorList>
    </citation>
    <scope>NUCLEOTIDE SEQUENCE [LARGE SCALE GENOMIC DNA]</scope>
    <source>
        <strain evidence="11">ATCC 700893 / DSM 11879 / JCM 9820 / NBRC 100138 / K1</strain>
    </source>
</reference>
<dbReference type="InterPro" id="IPR001650">
    <property type="entry name" value="Helicase_C-like"/>
</dbReference>
<gene>
    <name evidence="10" type="ordered locus">APE_1353.1</name>
</gene>
<dbReference type="InterPro" id="IPR011545">
    <property type="entry name" value="DEAD/DEAH_box_helicase_dom"/>
</dbReference>
<evidence type="ECO:0000259" key="8">
    <source>
        <dbReference type="PROSITE" id="PS51192"/>
    </source>
</evidence>
<dbReference type="KEGG" id="ape:APE_1353.1"/>
<evidence type="ECO:0000313" key="11">
    <source>
        <dbReference type="Proteomes" id="UP000002518"/>
    </source>
</evidence>
<feature type="domain" description="Helicase ATP-binding" evidence="8">
    <location>
        <begin position="607"/>
        <end position="784"/>
    </location>
</feature>
<evidence type="ECO:0000256" key="3">
    <source>
        <dbReference type="ARBA" id="ARBA00022840"/>
    </source>
</evidence>
<dbReference type="Pfam" id="PF00270">
    <property type="entry name" value="DEAD"/>
    <property type="match status" value="1"/>
</dbReference>
<keyword evidence="4" id="KW-0238">DNA-binding</keyword>
<dbReference type="GO" id="GO:0043138">
    <property type="term" value="F:3'-5' DNA helicase activity"/>
    <property type="evidence" value="ECO:0007669"/>
    <property type="project" value="UniProtKB-EC"/>
</dbReference>
<dbReference type="SUPFAM" id="SSF52540">
    <property type="entry name" value="P-loop containing nucleoside triphosphate hydrolases"/>
    <property type="match status" value="1"/>
</dbReference>
<dbReference type="EnsemblBacteria" id="BAA80347">
    <property type="protein sequence ID" value="BAA80347"/>
    <property type="gene ID" value="APE_1353.1"/>
</dbReference>
<dbReference type="PIR" id="E72611">
    <property type="entry name" value="E72611"/>
</dbReference>
<dbReference type="PANTHER" id="PTHR13710">
    <property type="entry name" value="DNA HELICASE RECQ FAMILY MEMBER"/>
    <property type="match status" value="1"/>
</dbReference>
<keyword evidence="5" id="KW-0413">Isomerase</keyword>
<dbReference type="GO" id="GO:0000724">
    <property type="term" value="P:double-strand break repair via homologous recombination"/>
    <property type="evidence" value="ECO:0007669"/>
    <property type="project" value="TreeGrafter"/>
</dbReference>
<dbReference type="SMART" id="SM00490">
    <property type="entry name" value="HELICc"/>
    <property type="match status" value="1"/>
</dbReference>
<evidence type="ECO:0000259" key="9">
    <source>
        <dbReference type="PROSITE" id="PS51194"/>
    </source>
</evidence>
<evidence type="ECO:0000256" key="2">
    <source>
        <dbReference type="ARBA" id="ARBA00022741"/>
    </source>
</evidence>
<evidence type="ECO:0000313" key="10">
    <source>
        <dbReference type="EMBL" id="BAA80347.2"/>
    </source>
</evidence>
<dbReference type="GO" id="GO:0005524">
    <property type="term" value="F:ATP binding"/>
    <property type="evidence" value="ECO:0007669"/>
    <property type="project" value="UniProtKB-KW"/>
</dbReference>
<dbReference type="eggNOG" id="arCOG00560">
    <property type="taxonomic scope" value="Archaea"/>
</dbReference>
<evidence type="ECO:0000256" key="1">
    <source>
        <dbReference type="ARBA" id="ARBA00005446"/>
    </source>
</evidence>
<keyword evidence="10" id="KW-0378">Hydrolase</keyword>
<proteinExistence type="inferred from homology"/>
<dbReference type="RefSeq" id="WP_010866319.1">
    <property type="nucleotide sequence ID" value="NC_000854.2"/>
</dbReference>
<dbReference type="GO" id="GO:0005737">
    <property type="term" value="C:cytoplasm"/>
    <property type="evidence" value="ECO:0007669"/>
    <property type="project" value="TreeGrafter"/>
</dbReference>
<dbReference type="SMART" id="SM00487">
    <property type="entry name" value="DEXDc"/>
    <property type="match status" value="1"/>
</dbReference>
<dbReference type="Gene3D" id="3.40.50.300">
    <property type="entry name" value="P-loop containing nucleotide triphosphate hydrolases"/>
    <property type="match status" value="2"/>
</dbReference>
<dbReference type="GO" id="GO:0003677">
    <property type="term" value="F:DNA binding"/>
    <property type="evidence" value="ECO:0007669"/>
    <property type="project" value="UniProtKB-KW"/>
</dbReference>
<evidence type="ECO:0000256" key="6">
    <source>
        <dbReference type="ARBA" id="ARBA00034617"/>
    </source>
</evidence>
<accession>Q9YCA1</accession>
<keyword evidence="2" id="KW-0547">Nucleotide-binding</keyword>
<keyword evidence="11" id="KW-1185">Reference proteome</keyword>
<comment type="similarity">
    <text evidence="1">Belongs to the helicase family. RecQ subfamily.</text>
</comment>
<comment type="catalytic activity">
    <reaction evidence="6">
        <text>Couples ATP hydrolysis with the unwinding of duplex DNA by translocating in the 3'-5' direction.</text>
        <dbReference type="EC" id="5.6.2.4"/>
    </reaction>
</comment>
<keyword evidence="10" id="KW-0347">Helicase</keyword>
<dbReference type="Proteomes" id="UP000002518">
    <property type="component" value="Chromosome"/>
</dbReference>
<dbReference type="GO" id="GO:0005694">
    <property type="term" value="C:chromosome"/>
    <property type="evidence" value="ECO:0007669"/>
    <property type="project" value="TreeGrafter"/>
</dbReference>
<protein>
    <recommendedName>
        <fullName evidence="7">DNA 3'-5' helicase</fullName>
        <ecNumber evidence="7">5.6.2.4</ecNumber>
    </recommendedName>
</protein>
<evidence type="ECO:0000256" key="5">
    <source>
        <dbReference type="ARBA" id="ARBA00023235"/>
    </source>
</evidence>
<keyword evidence="3" id="KW-0067">ATP-binding</keyword>
<dbReference type="PANTHER" id="PTHR13710:SF105">
    <property type="entry name" value="ATP-DEPENDENT DNA HELICASE Q1"/>
    <property type="match status" value="1"/>
</dbReference>
<dbReference type="EMBL" id="BA000002">
    <property type="protein sequence ID" value="BAA80347.2"/>
    <property type="molecule type" value="Genomic_DNA"/>
</dbReference>
<sequence length="1321" mass="143640">MKRLWERIADSLGLRRELAFADVLDNPLLLERFLSEKGCPGDEGLREAVERGLHEIIIKVKAAGCSVPGDIEREAAAVLIFNGKRPPGLYDVEPGGVAIAVCSDDRVVVGYGGYVLDTDSMGPGGKARVLSNSDAAGLAAWSLGASILVHWGCRTRYPRAVDASLLSAIAVPEAGGDIGLSIYHFSAAPGSVVDAVADIVSKSVALLESLGVDWSRMPPEVRLAPEATVARGELAGSVEIRRSAAEVVASDAPRLFFRTWRPYILEPPGDHGYKGLEYAAYMAVRSIAYRGGSVWRALETAPAKLVEPMLRLLRSSEIRPNPRPPEPGEQVEAADLGLAGWGGEVLLDCVKPLDRCLSAAPQASSSMPEDLRMRIEMASKKPASPRRWGRLRIRVRGWSPREIASMLGVETASQADAPKVRLVPPQGRGPLGLVEDLRRILEGEDGRILVITPEERLASLVAEGLGGYTPDSQGEVFHRWFVEGGLLVVPWGYLQARPEIANVADRSVVLLPEVMLRDETLARIIRLFYSGRAGLVSVQWGRIVELLHRLGAVGVSWAAGLGEPRSSSATVAEEVVDDVLAGVVNRLLGVSRLRPGQEAVLRRISRVYASLSPSVTIAVMPTGYGKSLLFQAPARGLAYLGYGALTLVVTPLKALMRDQTRAALGRGLAACYIDSSLSLKARGEVLRAAAMGLIDLLYIAPERFEDARIREVVEGGRLALAVLDEAHTASRWGETFRNSYLYMAKTLASLRLEEGWPPILALTATATLDIIESLVAMLGAADYSVVDLEEDGAIPGEGSPEETIVYRIAPVRPNIAVEARIAPPGRARLDVAAEHVRELAAWATGVSESWVGAVFTGFVKSKAMDWANAETIASRLEPALGGVCEVLVYHGQMGEKRRKMVEERAAEPRGRKIIVATKAFGMGVDIRNLRWTLHLFPSDSVEDLVQEIGRAGRDGLPARSLVLFDPEDFRVRRAMGLRQLPRLSSVLALYNSLVELHGREESYTLVLTPPAVPPKVVRLLDILRTSGLLDYSITRRLHLYRLRKGVSWRDLEEAGVTPRLVLPRLGIVGFEEKVPPGEMLEPASLSIKLCISPDNSFEIFYGRHGNTGRECRRAVIERSGVALLIDLNPDVRHRSITKPTPDLLVYHARLASLEALKVERLRKLLESLSGLRGEKSSQAFREGVREYFNKPLLRPLPENPEKALKQPRSIECAGVSKCRALAATLERLVEVLGPLGVTIAVPSGEARASFLRAYSSLFPVEPRIVGVRKVLNRLKAGGVAAADLGYVVAVTHKESQYNMLLSTVEGSGYPYVTVVHAKMPV</sequence>
<feature type="domain" description="Helicase C-terminal" evidence="9">
    <location>
        <begin position="838"/>
        <end position="1002"/>
    </location>
</feature>
<dbReference type="PROSITE" id="PS51192">
    <property type="entry name" value="HELICASE_ATP_BIND_1"/>
    <property type="match status" value="1"/>
</dbReference>
<organism evidence="10 11">
    <name type="scientific">Aeropyrum pernix (strain ATCC 700893 / DSM 11879 / JCM 9820 / NBRC 100138 / K1)</name>
    <dbReference type="NCBI Taxonomy" id="272557"/>
    <lineage>
        <taxon>Archaea</taxon>
        <taxon>Thermoproteota</taxon>
        <taxon>Thermoprotei</taxon>
        <taxon>Desulfurococcales</taxon>
        <taxon>Desulfurococcaceae</taxon>
        <taxon>Aeropyrum</taxon>
    </lineage>
</organism>
<dbReference type="GO" id="GO:0009378">
    <property type="term" value="F:four-way junction helicase activity"/>
    <property type="evidence" value="ECO:0007669"/>
    <property type="project" value="TreeGrafter"/>
</dbReference>
<dbReference type="InterPro" id="IPR014001">
    <property type="entry name" value="Helicase_ATP-bd"/>
</dbReference>
<dbReference type="Pfam" id="PF00271">
    <property type="entry name" value="Helicase_C"/>
    <property type="match status" value="1"/>
</dbReference>